<dbReference type="InterPro" id="IPR036250">
    <property type="entry name" value="AcylCo_DH-like_C"/>
</dbReference>
<dbReference type="Gene3D" id="1.10.540.10">
    <property type="entry name" value="Acyl-CoA dehydrogenase/oxidase, N-terminal domain"/>
    <property type="match status" value="1"/>
</dbReference>
<evidence type="ECO:0000256" key="5">
    <source>
        <dbReference type="ARBA" id="ARBA00023002"/>
    </source>
</evidence>
<dbReference type="Pfam" id="PF00441">
    <property type="entry name" value="Acyl-CoA_dh_1"/>
    <property type="match status" value="1"/>
</dbReference>
<dbReference type="SUPFAM" id="SSF56645">
    <property type="entry name" value="Acyl-CoA dehydrogenase NM domain-like"/>
    <property type="match status" value="1"/>
</dbReference>
<dbReference type="InterPro" id="IPR013786">
    <property type="entry name" value="AcylCoA_DH/ox_N"/>
</dbReference>
<keyword evidence="3" id="KW-0285">Flavoprotein</keyword>
<evidence type="ECO:0000256" key="1">
    <source>
        <dbReference type="ARBA" id="ARBA00001974"/>
    </source>
</evidence>
<dbReference type="InterPro" id="IPR046373">
    <property type="entry name" value="Acyl-CoA_Oxase/DH_mid-dom_sf"/>
</dbReference>
<comment type="similarity">
    <text evidence="2">Belongs to the acyl-CoA dehydrogenase family.</text>
</comment>
<evidence type="ECO:0000259" key="8">
    <source>
        <dbReference type="Pfam" id="PF02771"/>
    </source>
</evidence>
<gene>
    <name evidence="9" type="ORF">GFK26_15195</name>
</gene>
<dbReference type="InterPro" id="IPR009075">
    <property type="entry name" value="AcylCo_DH/oxidase_C"/>
</dbReference>
<evidence type="ECO:0000259" key="7">
    <source>
        <dbReference type="Pfam" id="PF02770"/>
    </source>
</evidence>
<feature type="domain" description="Acyl-CoA oxidase/dehydrogenase middle" evidence="7">
    <location>
        <begin position="125"/>
        <end position="224"/>
    </location>
</feature>
<name>A0A5Q0M6D4_VARPD</name>
<dbReference type="Gene3D" id="2.40.110.10">
    <property type="entry name" value="Butyryl-CoA Dehydrogenase, subunit A, domain 2"/>
    <property type="match status" value="1"/>
</dbReference>
<dbReference type="AlphaFoldDB" id="A0A5Q0M6D4"/>
<reference evidence="9 10" key="1">
    <citation type="submission" date="2019-10" db="EMBL/GenBank/DDBJ databases">
        <title>Complete genome sequence of Variovorax paradoxus 5C-2.</title>
        <authorList>
            <person name="Gogoleva N.E."/>
            <person name="Balkin A.S."/>
        </authorList>
    </citation>
    <scope>NUCLEOTIDE SEQUENCE [LARGE SCALE GENOMIC DNA]</scope>
    <source>
        <strain evidence="9 10">5C-2</strain>
    </source>
</reference>
<proteinExistence type="inferred from homology"/>
<sequence length="412" mass="45550">MSQDGWGYMTEERRMIRDAAREFTMKEVLPVANKLDGPDGEIPMELRQKMADMGYFGIMIPEEYGGLGLGYFEYCLICEQLARGWMSVASIVARAQGGWIRSTLSKEKRAKYLPRAVRGEFLNASALSEPDTGSDLASISCRAVRDGDEWVLSGNKYWCTFADGADYITLFARTSAPPSADKRWQGISCFLIEKERGSFPKGMTGSMIPKIGYFGWKTFELAFDGLRVPADCLVGEEGMAFPLMTKGLEGARAHTAARAIGLAQGALEDAIAYAGQRRQFGMPIAEYQAIRFKIATMATEVEAARQLMYYVCGEIDSGRRCDKEASMAKYFASEMAERVTSEALQIFGGAGYTKLFPIERYWRDARLTKIFEGTSEIQQRIIATHLLGKSEVEAMIAERAFGPQAARGGAAA</sequence>
<feature type="domain" description="Acyl-CoA dehydrogenase/oxidase C-terminal" evidence="6">
    <location>
        <begin position="241"/>
        <end position="386"/>
    </location>
</feature>
<dbReference type="InterPro" id="IPR009100">
    <property type="entry name" value="AcylCoA_DH/oxidase_NM_dom_sf"/>
</dbReference>
<evidence type="ECO:0000256" key="4">
    <source>
        <dbReference type="ARBA" id="ARBA00022827"/>
    </source>
</evidence>
<accession>A0A5Q0M6D4</accession>
<dbReference type="Pfam" id="PF02771">
    <property type="entry name" value="Acyl-CoA_dh_N"/>
    <property type="match status" value="1"/>
</dbReference>
<keyword evidence="5" id="KW-0560">Oxidoreductase</keyword>
<dbReference type="InterPro" id="IPR006091">
    <property type="entry name" value="Acyl-CoA_Oxase/DH_mid-dom"/>
</dbReference>
<dbReference type="Gene3D" id="1.20.140.10">
    <property type="entry name" value="Butyryl-CoA Dehydrogenase, subunit A, domain 3"/>
    <property type="match status" value="1"/>
</dbReference>
<dbReference type="SUPFAM" id="SSF47203">
    <property type="entry name" value="Acyl-CoA dehydrogenase C-terminal domain-like"/>
    <property type="match status" value="1"/>
</dbReference>
<dbReference type="GO" id="GO:0003995">
    <property type="term" value="F:acyl-CoA dehydrogenase activity"/>
    <property type="evidence" value="ECO:0007669"/>
    <property type="project" value="TreeGrafter"/>
</dbReference>
<dbReference type="PANTHER" id="PTHR43884">
    <property type="entry name" value="ACYL-COA DEHYDROGENASE"/>
    <property type="match status" value="1"/>
</dbReference>
<comment type="cofactor">
    <cofactor evidence="1">
        <name>FAD</name>
        <dbReference type="ChEBI" id="CHEBI:57692"/>
    </cofactor>
</comment>
<dbReference type="InterPro" id="IPR037069">
    <property type="entry name" value="AcylCoA_DH/ox_N_sf"/>
</dbReference>
<dbReference type="PIRSF" id="PIRSF016578">
    <property type="entry name" value="HsaA"/>
    <property type="match status" value="1"/>
</dbReference>
<protein>
    <submittedName>
        <fullName evidence="9">Acyl-CoA dehydrogenase</fullName>
    </submittedName>
</protein>
<dbReference type="Proteomes" id="UP000326780">
    <property type="component" value="Chromosome"/>
</dbReference>
<organism evidence="9 10">
    <name type="scientific">Variovorax paradoxus</name>
    <dbReference type="NCBI Taxonomy" id="34073"/>
    <lineage>
        <taxon>Bacteria</taxon>
        <taxon>Pseudomonadati</taxon>
        <taxon>Pseudomonadota</taxon>
        <taxon>Betaproteobacteria</taxon>
        <taxon>Burkholderiales</taxon>
        <taxon>Comamonadaceae</taxon>
        <taxon>Variovorax</taxon>
    </lineage>
</organism>
<dbReference type="GO" id="GO:0050660">
    <property type="term" value="F:flavin adenine dinucleotide binding"/>
    <property type="evidence" value="ECO:0007669"/>
    <property type="project" value="InterPro"/>
</dbReference>
<evidence type="ECO:0000256" key="3">
    <source>
        <dbReference type="ARBA" id="ARBA00022630"/>
    </source>
</evidence>
<dbReference type="PANTHER" id="PTHR43884:SF12">
    <property type="entry name" value="ISOVALERYL-COA DEHYDROGENASE, MITOCHONDRIAL-RELATED"/>
    <property type="match status" value="1"/>
</dbReference>
<evidence type="ECO:0000313" key="9">
    <source>
        <dbReference type="EMBL" id="QFZ84002.1"/>
    </source>
</evidence>
<dbReference type="EMBL" id="CP045644">
    <property type="protein sequence ID" value="QFZ84002.1"/>
    <property type="molecule type" value="Genomic_DNA"/>
</dbReference>
<evidence type="ECO:0000313" key="10">
    <source>
        <dbReference type="Proteomes" id="UP000326780"/>
    </source>
</evidence>
<evidence type="ECO:0000256" key="2">
    <source>
        <dbReference type="ARBA" id="ARBA00009347"/>
    </source>
</evidence>
<dbReference type="Pfam" id="PF02770">
    <property type="entry name" value="Acyl-CoA_dh_M"/>
    <property type="match status" value="1"/>
</dbReference>
<feature type="domain" description="Acyl-CoA dehydrogenase/oxidase N-terminal" evidence="8">
    <location>
        <begin position="10"/>
        <end position="120"/>
    </location>
</feature>
<keyword evidence="4" id="KW-0274">FAD</keyword>
<evidence type="ECO:0000259" key="6">
    <source>
        <dbReference type="Pfam" id="PF00441"/>
    </source>
</evidence>
<dbReference type="FunFam" id="1.20.140.10:FF:000001">
    <property type="entry name" value="Acyl-CoA dehydrogenase"/>
    <property type="match status" value="1"/>
</dbReference>